<keyword evidence="11" id="KW-1185">Reference proteome</keyword>
<dbReference type="GO" id="GO:0000287">
    <property type="term" value="F:magnesium ion binding"/>
    <property type="evidence" value="ECO:0007669"/>
    <property type="project" value="UniProtKB-UniRule"/>
</dbReference>
<evidence type="ECO:0000259" key="9">
    <source>
        <dbReference type="Pfam" id="PF01648"/>
    </source>
</evidence>
<feature type="binding site" evidence="8">
    <location>
        <position position="8"/>
    </location>
    <ligand>
        <name>Mg(2+)</name>
        <dbReference type="ChEBI" id="CHEBI:18420"/>
    </ligand>
</feature>
<organism evidence="10 11">
    <name type="scientific">Sphaerochaeta halotolerans</name>
    <dbReference type="NCBI Taxonomy" id="2293840"/>
    <lineage>
        <taxon>Bacteria</taxon>
        <taxon>Pseudomonadati</taxon>
        <taxon>Spirochaetota</taxon>
        <taxon>Spirochaetia</taxon>
        <taxon>Spirochaetales</taxon>
        <taxon>Sphaerochaetaceae</taxon>
        <taxon>Sphaerochaeta</taxon>
    </lineage>
</organism>
<dbReference type="GO" id="GO:0006633">
    <property type="term" value="P:fatty acid biosynthetic process"/>
    <property type="evidence" value="ECO:0007669"/>
    <property type="project" value="UniProtKB-UniRule"/>
</dbReference>
<sequence>MVSGIGVDVVNIQRMERLSDHVKSRIFHPRELDEAKTMAKEVQAEFLAGRFAAKEALGKALGIGLAHLSLQDIWVERAASGKPELHCKGRAQELVGKRTAMLSISHDDPVAIAMVVLVGAGDATI</sequence>
<dbReference type="NCBIfam" id="TIGR00556">
    <property type="entry name" value="pantethn_trn"/>
    <property type="match status" value="1"/>
</dbReference>
<comment type="catalytic activity">
    <reaction evidence="8">
        <text>apo-[ACP] + CoA = holo-[ACP] + adenosine 3',5'-bisphosphate + H(+)</text>
        <dbReference type="Rhea" id="RHEA:12068"/>
        <dbReference type="Rhea" id="RHEA-COMP:9685"/>
        <dbReference type="Rhea" id="RHEA-COMP:9690"/>
        <dbReference type="ChEBI" id="CHEBI:15378"/>
        <dbReference type="ChEBI" id="CHEBI:29999"/>
        <dbReference type="ChEBI" id="CHEBI:57287"/>
        <dbReference type="ChEBI" id="CHEBI:58343"/>
        <dbReference type="ChEBI" id="CHEBI:64479"/>
        <dbReference type="EC" id="2.7.8.7"/>
    </reaction>
</comment>
<dbReference type="EC" id="2.7.8.7" evidence="8"/>
<feature type="domain" description="4'-phosphopantetheinyl transferase" evidence="9">
    <location>
        <begin position="4"/>
        <end position="91"/>
    </location>
</feature>
<dbReference type="InterPro" id="IPR004568">
    <property type="entry name" value="Ppantetheine-prot_Trfase_dom"/>
</dbReference>
<keyword evidence="7 8" id="KW-0275">Fatty acid biosynthesis</keyword>
<keyword evidence="2 8" id="KW-0808">Transferase</keyword>
<dbReference type="SUPFAM" id="SSF56214">
    <property type="entry name" value="4'-phosphopantetheinyl transferase"/>
    <property type="match status" value="1"/>
</dbReference>
<proteinExistence type="inferred from homology"/>
<keyword evidence="5 8" id="KW-0460">Magnesium</keyword>
<evidence type="ECO:0000256" key="1">
    <source>
        <dbReference type="ARBA" id="ARBA00022516"/>
    </source>
</evidence>
<feature type="binding site" evidence="8">
    <location>
        <position position="55"/>
    </location>
    <ligand>
        <name>Mg(2+)</name>
        <dbReference type="ChEBI" id="CHEBI:18420"/>
    </ligand>
</feature>
<accession>A0A372MK44</accession>
<comment type="function">
    <text evidence="8">Transfers the 4'-phosphopantetheine moiety from coenzyme A to a Ser of acyl-carrier-protein.</text>
</comment>
<dbReference type="NCBIfam" id="TIGR00516">
    <property type="entry name" value="acpS"/>
    <property type="match status" value="1"/>
</dbReference>
<dbReference type="InterPro" id="IPR037143">
    <property type="entry name" value="4-PPantetheinyl_Trfase_dom_sf"/>
</dbReference>
<comment type="caution">
    <text evidence="10">The sequence shown here is derived from an EMBL/GenBank/DDBJ whole genome shotgun (WGS) entry which is preliminary data.</text>
</comment>
<evidence type="ECO:0000313" key="10">
    <source>
        <dbReference type="EMBL" id="RFU95758.1"/>
    </source>
</evidence>
<evidence type="ECO:0000256" key="3">
    <source>
        <dbReference type="ARBA" id="ARBA00022723"/>
    </source>
</evidence>
<evidence type="ECO:0000256" key="2">
    <source>
        <dbReference type="ARBA" id="ARBA00022679"/>
    </source>
</evidence>
<dbReference type="InterPro" id="IPR008278">
    <property type="entry name" value="4-PPantetheinyl_Trfase_dom"/>
</dbReference>
<evidence type="ECO:0000256" key="8">
    <source>
        <dbReference type="HAMAP-Rule" id="MF_00101"/>
    </source>
</evidence>
<evidence type="ECO:0000256" key="7">
    <source>
        <dbReference type="ARBA" id="ARBA00023160"/>
    </source>
</evidence>
<dbReference type="Proteomes" id="UP000264002">
    <property type="component" value="Unassembled WGS sequence"/>
</dbReference>
<keyword evidence="4 8" id="KW-0276">Fatty acid metabolism</keyword>
<keyword evidence="8" id="KW-0963">Cytoplasm</keyword>
<keyword evidence="6 8" id="KW-0443">Lipid metabolism</keyword>
<reference evidence="10 11" key="2">
    <citation type="submission" date="2018-09" db="EMBL/GenBank/DDBJ databases">
        <title>Genome of Sphaerochaeta halotolerans strain 4-11.</title>
        <authorList>
            <person name="Nazina T.N."/>
            <person name="Sokolova D.S."/>
        </authorList>
    </citation>
    <scope>NUCLEOTIDE SEQUENCE [LARGE SCALE GENOMIC DNA]</scope>
    <source>
        <strain evidence="10 11">4-11</strain>
    </source>
</reference>
<dbReference type="Gene3D" id="3.90.470.20">
    <property type="entry name" value="4'-phosphopantetheinyl transferase domain"/>
    <property type="match status" value="1"/>
</dbReference>
<comment type="cofactor">
    <cofactor evidence="8">
        <name>Mg(2+)</name>
        <dbReference type="ChEBI" id="CHEBI:18420"/>
    </cofactor>
</comment>
<dbReference type="OrthoDB" id="517356at2"/>
<evidence type="ECO:0000256" key="5">
    <source>
        <dbReference type="ARBA" id="ARBA00022842"/>
    </source>
</evidence>
<dbReference type="InterPro" id="IPR002582">
    <property type="entry name" value="ACPS"/>
</dbReference>
<dbReference type="GO" id="GO:0005737">
    <property type="term" value="C:cytoplasm"/>
    <property type="evidence" value="ECO:0007669"/>
    <property type="project" value="UniProtKB-SubCell"/>
</dbReference>
<gene>
    <name evidence="8 10" type="primary">acpS</name>
    <name evidence="10" type="ORF">DYP60_01765</name>
</gene>
<dbReference type="RefSeq" id="WP_117329155.1">
    <property type="nucleotide sequence ID" value="NZ_QUWK01000002.1"/>
</dbReference>
<name>A0A372MK44_9SPIR</name>
<evidence type="ECO:0000256" key="6">
    <source>
        <dbReference type="ARBA" id="ARBA00023098"/>
    </source>
</evidence>
<comment type="subcellular location">
    <subcellularLocation>
        <location evidence="8">Cytoplasm</location>
    </subcellularLocation>
</comment>
<dbReference type="AlphaFoldDB" id="A0A372MK44"/>
<evidence type="ECO:0000313" key="11">
    <source>
        <dbReference type="Proteomes" id="UP000264002"/>
    </source>
</evidence>
<reference evidence="11" key="1">
    <citation type="submission" date="2018-08" db="EMBL/GenBank/DDBJ databases">
        <authorList>
            <person name="Grouzdev D.S."/>
            <person name="Krutkina M.S."/>
        </authorList>
    </citation>
    <scope>NUCLEOTIDE SEQUENCE [LARGE SCALE GENOMIC DNA]</scope>
    <source>
        <strain evidence="11">4-11</strain>
    </source>
</reference>
<keyword evidence="3 8" id="KW-0479">Metal-binding</keyword>
<dbReference type="HAMAP" id="MF_00101">
    <property type="entry name" value="AcpS"/>
    <property type="match status" value="1"/>
</dbReference>
<comment type="similarity">
    <text evidence="8">Belongs to the P-Pant transferase superfamily. AcpS family.</text>
</comment>
<dbReference type="EMBL" id="QUWK01000002">
    <property type="protein sequence ID" value="RFU95758.1"/>
    <property type="molecule type" value="Genomic_DNA"/>
</dbReference>
<protein>
    <recommendedName>
        <fullName evidence="8">Holo-[acyl-carrier-protein] synthase</fullName>
        <shortName evidence="8">Holo-ACP synthase</shortName>
        <ecNumber evidence="8">2.7.8.7</ecNumber>
    </recommendedName>
    <alternativeName>
        <fullName evidence="8">4'-phosphopantetheinyl transferase AcpS</fullName>
    </alternativeName>
</protein>
<dbReference type="GO" id="GO:0008897">
    <property type="term" value="F:holo-[acyl-carrier-protein] synthase activity"/>
    <property type="evidence" value="ECO:0007669"/>
    <property type="project" value="UniProtKB-UniRule"/>
</dbReference>
<evidence type="ECO:0000256" key="4">
    <source>
        <dbReference type="ARBA" id="ARBA00022832"/>
    </source>
</evidence>
<dbReference type="Pfam" id="PF01648">
    <property type="entry name" value="ACPS"/>
    <property type="match status" value="1"/>
</dbReference>
<keyword evidence="1 8" id="KW-0444">Lipid biosynthesis</keyword>